<dbReference type="GO" id="GO:0004385">
    <property type="term" value="F:GMP kinase activity"/>
    <property type="evidence" value="ECO:0007669"/>
    <property type="project" value="UniProtKB-UniRule"/>
</dbReference>
<feature type="binding site" evidence="13">
    <location>
        <begin position="11"/>
        <end position="18"/>
    </location>
    <ligand>
        <name>ATP</name>
        <dbReference type="ChEBI" id="CHEBI:30616"/>
    </ligand>
</feature>
<dbReference type="PROSITE" id="PS00856">
    <property type="entry name" value="GUANYLATE_KINASE_1"/>
    <property type="match status" value="1"/>
</dbReference>
<reference evidence="16" key="1">
    <citation type="submission" date="2016-10" db="EMBL/GenBank/DDBJ databases">
        <authorList>
            <person name="Varghese N."/>
            <person name="Submissions S."/>
        </authorList>
    </citation>
    <scope>NUCLEOTIDE SEQUENCE [LARGE SCALE GENOMIC DNA]</scope>
    <source>
        <strain evidence="16">DSM 17934</strain>
    </source>
</reference>
<dbReference type="InterPro" id="IPR008144">
    <property type="entry name" value="Guanylate_kin-like_dom"/>
</dbReference>
<keyword evidence="7 13" id="KW-0808">Transferase</keyword>
<dbReference type="FunFam" id="3.30.63.10:FF:000005">
    <property type="entry name" value="Guanylate kinase"/>
    <property type="match status" value="1"/>
</dbReference>
<dbReference type="SUPFAM" id="SSF52540">
    <property type="entry name" value="P-loop containing nucleoside triphosphate hydrolases"/>
    <property type="match status" value="1"/>
</dbReference>
<dbReference type="GO" id="GO:0005524">
    <property type="term" value="F:ATP binding"/>
    <property type="evidence" value="ECO:0007669"/>
    <property type="project" value="UniProtKB-UniRule"/>
</dbReference>
<evidence type="ECO:0000313" key="16">
    <source>
        <dbReference type="Proteomes" id="UP000199702"/>
    </source>
</evidence>
<evidence type="ECO:0000256" key="4">
    <source>
        <dbReference type="ARBA" id="ARBA00012961"/>
    </source>
</evidence>
<accession>A0A1H6UQC2</accession>
<evidence type="ECO:0000256" key="5">
    <source>
        <dbReference type="ARBA" id="ARBA00016296"/>
    </source>
</evidence>
<comment type="similarity">
    <text evidence="3 13">Belongs to the guanylate kinase family.</text>
</comment>
<gene>
    <name evidence="13" type="primary">gmk</name>
    <name evidence="15" type="ORF">SAMN05660918_2007</name>
</gene>
<dbReference type="STRING" id="402734.SAMN05660918_2007"/>
<evidence type="ECO:0000256" key="2">
    <source>
        <dbReference type="ARBA" id="ARBA00004496"/>
    </source>
</evidence>
<keyword evidence="6 13" id="KW-0963">Cytoplasm</keyword>
<dbReference type="InterPro" id="IPR017665">
    <property type="entry name" value="Guanylate_kinase"/>
</dbReference>
<evidence type="ECO:0000256" key="7">
    <source>
        <dbReference type="ARBA" id="ARBA00022679"/>
    </source>
</evidence>
<dbReference type="SMART" id="SM00072">
    <property type="entry name" value="GuKc"/>
    <property type="match status" value="1"/>
</dbReference>
<organism evidence="15 16">
    <name type="scientific">Flavobacterium terrigena</name>
    <dbReference type="NCBI Taxonomy" id="402734"/>
    <lineage>
        <taxon>Bacteria</taxon>
        <taxon>Pseudomonadati</taxon>
        <taxon>Bacteroidota</taxon>
        <taxon>Flavobacteriia</taxon>
        <taxon>Flavobacteriales</taxon>
        <taxon>Flavobacteriaceae</taxon>
        <taxon>Flavobacterium</taxon>
    </lineage>
</organism>
<comment type="catalytic activity">
    <reaction evidence="12 13">
        <text>GMP + ATP = GDP + ADP</text>
        <dbReference type="Rhea" id="RHEA:20780"/>
        <dbReference type="ChEBI" id="CHEBI:30616"/>
        <dbReference type="ChEBI" id="CHEBI:58115"/>
        <dbReference type="ChEBI" id="CHEBI:58189"/>
        <dbReference type="ChEBI" id="CHEBI:456216"/>
        <dbReference type="EC" id="2.7.4.8"/>
    </reaction>
</comment>
<evidence type="ECO:0000256" key="13">
    <source>
        <dbReference type="HAMAP-Rule" id="MF_00328"/>
    </source>
</evidence>
<evidence type="ECO:0000256" key="11">
    <source>
        <dbReference type="ARBA" id="ARBA00030128"/>
    </source>
</evidence>
<evidence type="ECO:0000313" key="15">
    <source>
        <dbReference type="EMBL" id="SEI94603.1"/>
    </source>
</evidence>
<evidence type="ECO:0000256" key="12">
    <source>
        <dbReference type="ARBA" id="ARBA00048594"/>
    </source>
</evidence>
<dbReference type="PROSITE" id="PS50052">
    <property type="entry name" value="GUANYLATE_KINASE_2"/>
    <property type="match status" value="1"/>
</dbReference>
<dbReference type="CDD" id="cd00071">
    <property type="entry name" value="GMPK"/>
    <property type="match status" value="1"/>
</dbReference>
<name>A0A1H6UQC2_9FLAO</name>
<dbReference type="HAMAP" id="MF_00328">
    <property type="entry name" value="Guanylate_kinase"/>
    <property type="match status" value="1"/>
</dbReference>
<dbReference type="PANTHER" id="PTHR23117">
    <property type="entry name" value="GUANYLATE KINASE-RELATED"/>
    <property type="match status" value="1"/>
</dbReference>
<evidence type="ECO:0000256" key="6">
    <source>
        <dbReference type="ARBA" id="ARBA00022490"/>
    </source>
</evidence>
<sequence length="190" mass="21883">MNQGKLLVFSAPSGSGKTTIVRHLLKQEDLNLEFSISCTTREPRGEEVHGKDYYFISLDEFKKHIKAEDFVEWEEVYRDNFYGTLKSEVERIWAKGKNVIFDIDVAGGLRIKSKFKQETLAVFVKPPSIDELKIRLKKRSTESDDKINMRIAKASVELATAPQFDTIIKNYDLDVAKVDAYNLVKEFVNR</sequence>
<dbReference type="InterPro" id="IPR020590">
    <property type="entry name" value="Guanylate_kinase_CS"/>
</dbReference>
<dbReference type="RefSeq" id="WP_091312491.1">
    <property type="nucleotide sequence ID" value="NZ_CBCSJU010000004.1"/>
</dbReference>
<evidence type="ECO:0000256" key="9">
    <source>
        <dbReference type="ARBA" id="ARBA00022777"/>
    </source>
</evidence>
<proteinExistence type="inferred from homology"/>
<dbReference type="Proteomes" id="UP000199702">
    <property type="component" value="Unassembled WGS sequence"/>
</dbReference>
<evidence type="ECO:0000256" key="1">
    <source>
        <dbReference type="ARBA" id="ARBA00003531"/>
    </source>
</evidence>
<dbReference type="NCBIfam" id="TIGR03263">
    <property type="entry name" value="guanyl_kin"/>
    <property type="match status" value="1"/>
</dbReference>
<dbReference type="InterPro" id="IPR008145">
    <property type="entry name" value="GK/Ca_channel_bsu"/>
</dbReference>
<evidence type="ECO:0000259" key="14">
    <source>
        <dbReference type="PROSITE" id="PS50052"/>
    </source>
</evidence>
<dbReference type="InterPro" id="IPR027417">
    <property type="entry name" value="P-loop_NTPase"/>
</dbReference>
<dbReference type="Gene3D" id="3.40.50.300">
    <property type="entry name" value="P-loop containing nucleotide triphosphate hydrolases"/>
    <property type="match status" value="1"/>
</dbReference>
<dbReference type="Gene3D" id="3.30.63.10">
    <property type="entry name" value="Guanylate Kinase phosphate binding domain"/>
    <property type="match status" value="1"/>
</dbReference>
<keyword evidence="8 13" id="KW-0547">Nucleotide-binding</keyword>
<evidence type="ECO:0000256" key="10">
    <source>
        <dbReference type="ARBA" id="ARBA00022840"/>
    </source>
</evidence>
<protein>
    <recommendedName>
        <fullName evidence="5 13">Guanylate kinase</fullName>
        <ecNumber evidence="4 13">2.7.4.8</ecNumber>
    </recommendedName>
    <alternativeName>
        <fullName evidence="11 13">GMP kinase</fullName>
    </alternativeName>
</protein>
<keyword evidence="9 13" id="KW-0418">Kinase</keyword>
<dbReference type="PANTHER" id="PTHR23117:SF13">
    <property type="entry name" value="GUANYLATE KINASE"/>
    <property type="match status" value="1"/>
</dbReference>
<dbReference type="AlphaFoldDB" id="A0A1H6UQC2"/>
<dbReference type="Pfam" id="PF00625">
    <property type="entry name" value="Guanylate_kin"/>
    <property type="match status" value="1"/>
</dbReference>
<feature type="domain" description="Guanylate kinase-like" evidence="14">
    <location>
        <begin position="4"/>
        <end position="185"/>
    </location>
</feature>
<dbReference type="GO" id="GO:0005829">
    <property type="term" value="C:cytosol"/>
    <property type="evidence" value="ECO:0007669"/>
    <property type="project" value="TreeGrafter"/>
</dbReference>
<comment type="function">
    <text evidence="1 13">Essential for recycling GMP and indirectly, cGMP.</text>
</comment>
<dbReference type="EC" id="2.7.4.8" evidence="4 13"/>
<evidence type="ECO:0000256" key="8">
    <source>
        <dbReference type="ARBA" id="ARBA00022741"/>
    </source>
</evidence>
<keyword evidence="16" id="KW-1185">Reference proteome</keyword>
<dbReference type="OrthoDB" id="9808150at2"/>
<comment type="subcellular location">
    <subcellularLocation>
        <location evidence="2 13">Cytoplasm</location>
    </subcellularLocation>
</comment>
<evidence type="ECO:0000256" key="3">
    <source>
        <dbReference type="ARBA" id="ARBA00005790"/>
    </source>
</evidence>
<dbReference type="EMBL" id="FNYA01000004">
    <property type="protein sequence ID" value="SEI94603.1"/>
    <property type="molecule type" value="Genomic_DNA"/>
</dbReference>
<keyword evidence="10 13" id="KW-0067">ATP-binding</keyword>